<dbReference type="SUPFAM" id="SSF54001">
    <property type="entry name" value="Cysteine proteinases"/>
    <property type="match status" value="1"/>
</dbReference>
<dbReference type="GO" id="GO:0006508">
    <property type="term" value="P:proteolysis"/>
    <property type="evidence" value="ECO:0007669"/>
    <property type="project" value="UniProtKB-KW"/>
</dbReference>
<feature type="compositionally biased region" description="Polar residues" evidence="8">
    <location>
        <begin position="161"/>
        <end position="172"/>
    </location>
</feature>
<evidence type="ECO:0000256" key="4">
    <source>
        <dbReference type="ARBA" id="ARBA00022670"/>
    </source>
</evidence>
<feature type="region of interest" description="Disordered" evidence="8">
    <location>
        <begin position="1004"/>
        <end position="1058"/>
    </location>
</feature>
<dbReference type="OMA" id="KPRGCTG"/>
<dbReference type="GO" id="GO:0016579">
    <property type="term" value="P:protein deubiquitination"/>
    <property type="evidence" value="ECO:0007669"/>
    <property type="project" value="InterPro"/>
</dbReference>
<dbReference type="Gene3D" id="3.30.2230.10">
    <property type="entry name" value="DUSP-like"/>
    <property type="match status" value="1"/>
</dbReference>
<dbReference type="eggNOG" id="KOG1870">
    <property type="taxonomic scope" value="Eukaryota"/>
</dbReference>
<dbReference type="PANTHER" id="PTHR21646:SF24">
    <property type="entry name" value="UBIQUITIN CARBOXYL-TERMINAL HYDROLASE"/>
    <property type="match status" value="1"/>
</dbReference>
<feature type="domain" description="USP" evidence="9">
    <location>
        <begin position="462"/>
        <end position="1262"/>
    </location>
</feature>
<comment type="similarity">
    <text evidence="2">Belongs to the peptidase C19 family.</text>
</comment>
<keyword evidence="4" id="KW-0645">Protease</keyword>
<feature type="compositionally biased region" description="Basic and acidic residues" evidence="8">
    <location>
        <begin position="855"/>
        <end position="869"/>
    </location>
</feature>
<evidence type="ECO:0000259" key="9">
    <source>
        <dbReference type="PROSITE" id="PS50235"/>
    </source>
</evidence>
<dbReference type="CDD" id="cd02674">
    <property type="entry name" value="Peptidase_C19R"/>
    <property type="match status" value="1"/>
</dbReference>
<dbReference type="SMART" id="SM00695">
    <property type="entry name" value="DUSP"/>
    <property type="match status" value="1"/>
</dbReference>
<feature type="region of interest" description="Disordered" evidence="8">
    <location>
        <begin position="832"/>
        <end position="901"/>
    </location>
</feature>
<dbReference type="InterPro" id="IPR018200">
    <property type="entry name" value="USP_CS"/>
</dbReference>
<evidence type="ECO:0000256" key="8">
    <source>
        <dbReference type="SAM" id="MobiDB-lite"/>
    </source>
</evidence>
<dbReference type="InterPro" id="IPR050185">
    <property type="entry name" value="Ub_carboxyl-term_hydrolase"/>
</dbReference>
<reference evidence="11 12" key="1">
    <citation type="journal article" date="2013" name="PLoS Genet.">
        <title>The genome and development-dependent transcriptomes of Pyronema confluens: a window into fungal evolution.</title>
        <authorList>
            <person name="Traeger S."/>
            <person name="Altegoer F."/>
            <person name="Freitag M."/>
            <person name="Gabaldon T."/>
            <person name="Kempken F."/>
            <person name="Kumar A."/>
            <person name="Marcet-Houben M."/>
            <person name="Poggeler S."/>
            <person name="Stajich J.E."/>
            <person name="Nowrousian M."/>
        </authorList>
    </citation>
    <scope>NUCLEOTIDE SEQUENCE [LARGE SCALE GENOMIC DNA]</scope>
    <source>
        <strain evidence="12">CBS 100304</strain>
        <tissue evidence="11">Vegetative mycelium</tissue>
    </source>
</reference>
<feature type="compositionally biased region" description="Polar residues" evidence="8">
    <location>
        <begin position="1036"/>
        <end position="1048"/>
    </location>
</feature>
<dbReference type="PANTHER" id="PTHR21646">
    <property type="entry name" value="UBIQUITIN CARBOXYL-TERMINAL HYDROLASE"/>
    <property type="match status" value="1"/>
</dbReference>
<evidence type="ECO:0000256" key="1">
    <source>
        <dbReference type="ARBA" id="ARBA00000707"/>
    </source>
</evidence>
<dbReference type="STRING" id="1076935.U4LXN7"/>
<evidence type="ECO:0000256" key="3">
    <source>
        <dbReference type="ARBA" id="ARBA00012759"/>
    </source>
</evidence>
<organism evidence="11 12">
    <name type="scientific">Pyronema omphalodes (strain CBS 100304)</name>
    <name type="common">Pyronema confluens</name>
    <dbReference type="NCBI Taxonomy" id="1076935"/>
    <lineage>
        <taxon>Eukaryota</taxon>
        <taxon>Fungi</taxon>
        <taxon>Dikarya</taxon>
        <taxon>Ascomycota</taxon>
        <taxon>Pezizomycotina</taxon>
        <taxon>Pezizomycetes</taxon>
        <taxon>Pezizales</taxon>
        <taxon>Pyronemataceae</taxon>
        <taxon>Pyronema</taxon>
    </lineage>
</organism>
<feature type="domain" description="DUSP" evidence="10">
    <location>
        <begin position="67"/>
        <end position="224"/>
    </location>
</feature>
<feature type="compositionally biased region" description="Low complexity" evidence="8">
    <location>
        <begin position="875"/>
        <end position="889"/>
    </location>
</feature>
<feature type="compositionally biased region" description="Polar residues" evidence="8">
    <location>
        <begin position="964"/>
        <end position="982"/>
    </location>
</feature>
<protein>
    <recommendedName>
        <fullName evidence="3">ubiquitinyl hydrolase 1</fullName>
        <ecNumber evidence="3">3.4.19.12</ecNumber>
    </recommendedName>
</protein>
<dbReference type="InterPro" id="IPR006615">
    <property type="entry name" value="Pept_C19_DUSP"/>
</dbReference>
<feature type="region of interest" description="Disordered" evidence="8">
    <location>
        <begin position="136"/>
        <end position="173"/>
    </location>
</feature>
<accession>U4LXN7</accession>
<dbReference type="InterPro" id="IPR028889">
    <property type="entry name" value="USP"/>
</dbReference>
<feature type="region of interest" description="Disordered" evidence="8">
    <location>
        <begin position="408"/>
        <end position="460"/>
    </location>
</feature>
<dbReference type="PROSITE" id="PS00972">
    <property type="entry name" value="USP_1"/>
    <property type="match status" value="1"/>
</dbReference>
<feature type="compositionally biased region" description="Polar residues" evidence="8">
    <location>
        <begin position="1329"/>
        <end position="1342"/>
    </location>
</feature>
<keyword evidence="5" id="KW-0833">Ubl conjugation pathway</keyword>
<keyword evidence="6 11" id="KW-0378">Hydrolase</keyword>
<dbReference type="OrthoDB" id="952271at2759"/>
<feature type="compositionally biased region" description="Low complexity" evidence="8">
    <location>
        <begin position="1318"/>
        <end position="1328"/>
    </location>
</feature>
<feature type="compositionally biased region" description="Low complexity" evidence="8">
    <location>
        <begin position="38"/>
        <end position="60"/>
    </location>
</feature>
<dbReference type="Proteomes" id="UP000018144">
    <property type="component" value="Unassembled WGS sequence"/>
</dbReference>
<dbReference type="EC" id="3.4.19.12" evidence="3"/>
<dbReference type="InterPro" id="IPR038765">
    <property type="entry name" value="Papain-like_cys_pep_sf"/>
</dbReference>
<evidence type="ECO:0000256" key="7">
    <source>
        <dbReference type="ARBA" id="ARBA00022807"/>
    </source>
</evidence>
<feature type="region of interest" description="Disordered" evidence="8">
    <location>
        <begin position="942"/>
        <end position="988"/>
    </location>
</feature>
<dbReference type="Pfam" id="PF00443">
    <property type="entry name" value="UCH"/>
    <property type="match status" value="1"/>
</dbReference>
<evidence type="ECO:0000256" key="2">
    <source>
        <dbReference type="ARBA" id="ARBA00009085"/>
    </source>
</evidence>
<dbReference type="InterPro" id="IPR035927">
    <property type="entry name" value="DUSP-like_sf"/>
</dbReference>
<dbReference type="InterPro" id="IPR001394">
    <property type="entry name" value="Peptidase_C19_UCH"/>
</dbReference>
<evidence type="ECO:0000259" key="10">
    <source>
        <dbReference type="PROSITE" id="PS51283"/>
    </source>
</evidence>
<sequence length="1404" mass="154660">MDEDTNITTESARDISVEMMDVSSSPPETAGPADDESTTSSTPVTSTARQSTAATSTAASVLNASPPPVEEQVDMVIQTKTTPLTEGEIMYIISGSWLKRFMAQLPEYMKGLTKAELEKELGPIDNSDIVDTLQMEEEEKRKSNSSMLTPEKDQDSMTDGPITQESISSVSSEPVAEDFVTENFVPIKQLQLGEDFEVLPSEAWNNLVSWYGLAEDTPIIRRKVVNTAEERGVTNLQVELHPPMFTVYRLRDPTSITKESLQKDKEMKPKKLVAEKSEGFQKFLKKLKNIAGIETSQKVRLWVLKTDPTLDESDKPAKKAGKGISGSFKQMVLDLQIFTPADKELIQIDDHTANPKYNGSMKLGIAGLATGGPIVIEEQSSNGTWITEMATKVATKFNEQVTVAKQGIASASTPRKKLPTASPKSGSSSPVRFASKPTPTPTTSSIFSRGRPQRPSRPLGTCGLNNLGNTCYMNSALQCLRSVEELSKYFLSKEYIEELNPQNPLAHHGKVARAYAQLLEMMFAPDSPSSVAPREFKGTIGKFGPAFSGYQQQDTQEFLAFLLDGMHEDLNRIKQKPYVEKPDSTDEMVGDPEKIKKLAEDHWAIYKGRNDSAVADLFSGLYKSTLVCPDCGKVSITFDPFMDLTLPLPIESLWSKDLVWVPKARNREYSTPVRVPVELRKTASIRELKEYMAKKFGANAKCLMVSEVYKQKHYKNFEDSSLVSEIQASDEIFVYELEEAPTSWPPLKKKSSMLYPYANEHVEDPKASETLMVAVNLRCRERRPADNIFGTPFFISVNREEQYNYDAIMKKLMARLQLLTTQNLDSVSTGLVNSADAEESDAEGIAGPEELVDAPESKAEGQDVEKDGFVDVTMGDATSTATSTTAGSDNAEASSPAEQQRLPFPLFNVKISKLKDDSRIPSGWGEGSLDEVNILTRLQPNRQVSASPEPEPPTLSLPAGPSPLFSSINSGRRSRQSNASYENNDDELYDDALEAVEPDMRDISSDEEDNTAYSSVDPLASFEPPTVDGFYGPGTGNLNTPSNDYNSPPRSPEPTESGPLIKINEVIHLEFTGEGYDALFKSLSGSFTVSTWPVLEDPEIARRKVRRLEKERNGIKLEDCLDEFAKEEVLSAEDPWYCPRCKEHRRASKKFELWKVPEILVMHMKRFSNSRSFREKIEAQVYCPIEGLDLSDRVGVTDGKSMIYDLIAVDNHYGGLGGGHYTAYVKNWCDGKWYYCDDGSVRESNASAVVTPAAYLLFYRRRSDKPLGGPAFEHTNALYDQQTAAESESATSSSSGSRAGTPSPSSGGVGITGHQLPSSSTSTGFASSNPVGSITLWGNSMTPEKADAPITPDCDTDGDMEGIEGGVSLRDEGLGDDCDTDALFTVQPADEPEENDRVDEIRLN</sequence>
<proteinExistence type="inferred from homology"/>
<evidence type="ECO:0000313" key="12">
    <source>
        <dbReference type="Proteomes" id="UP000018144"/>
    </source>
</evidence>
<evidence type="ECO:0000256" key="5">
    <source>
        <dbReference type="ARBA" id="ARBA00022786"/>
    </source>
</evidence>
<dbReference type="GO" id="GO:0004843">
    <property type="term" value="F:cysteine-type deubiquitinase activity"/>
    <property type="evidence" value="ECO:0007669"/>
    <property type="project" value="UniProtKB-EC"/>
</dbReference>
<dbReference type="PROSITE" id="PS00973">
    <property type="entry name" value="USP_2"/>
    <property type="match status" value="1"/>
</dbReference>
<dbReference type="EMBL" id="HF936567">
    <property type="protein sequence ID" value="CCX34548.1"/>
    <property type="molecule type" value="Genomic_DNA"/>
</dbReference>
<keyword evidence="7" id="KW-0788">Thiol protease</keyword>
<keyword evidence="12" id="KW-1185">Reference proteome</keyword>
<evidence type="ECO:0000313" key="11">
    <source>
        <dbReference type="EMBL" id="CCX34548.1"/>
    </source>
</evidence>
<dbReference type="Pfam" id="PF06337">
    <property type="entry name" value="DUSP"/>
    <property type="match status" value="1"/>
</dbReference>
<dbReference type="Gene3D" id="3.90.70.10">
    <property type="entry name" value="Cysteine proteinases"/>
    <property type="match status" value="2"/>
</dbReference>
<feature type="compositionally biased region" description="Polar residues" evidence="8">
    <location>
        <begin position="1"/>
        <end position="10"/>
    </location>
</feature>
<feature type="compositionally biased region" description="Low complexity" evidence="8">
    <location>
        <begin position="1284"/>
        <end position="1306"/>
    </location>
</feature>
<feature type="region of interest" description="Disordered" evidence="8">
    <location>
        <begin position="1"/>
        <end position="67"/>
    </location>
</feature>
<evidence type="ECO:0000256" key="6">
    <source>
        <dbReference type="ARBA" id="ARBA00022801"/>
    </source>
</evidence>
<name>U4LXN7_PYROM</name>
<feature type="region of interest" description="Disordered" evidence="8">
    <location>
        <begin position="1282"/>
        <end position="1404"/>
    </location>
</feature>
<comment type="catalytic activity">
    <reaction evidence="1">
        <text>Thiol-dependent hydrolysis of ester, thioester, amide, peptide and isopeptide bonds formed by the C-terminal Gly of ubiquitin (a 76-residue protein attached to proteins as an intracellular targeting signal).</text>
        <dbReference type="EC" id="3.4.19.12"/>
    </reaction>
</comment>
<dbReference type="SUPFAM" id="SSF143791">
    <property type="entry name" value="DUSP-like"/>
    <property type="match status" value="1"/>
</dbReference>
<gene>
    <name evidence="11" type="ORF">PCON_03941</name>
</gene>
<dbReference type="PROSITE" id="PS51283">
    <property type="entry name" value="DUSP"/>
    <property type="match status" value="1"/>
</dbReference>
<dbReference type="PROSITE" id="PS50235">
    <property type="entry name" value="USP_3"/>
    <property type="match status" value="1"/>
</dbReference>